<gene>
    <name evidence="2" type="ORF">GCM10011346_47420</name>
</gene>
<feature type="compositionally biased region" description="Acidic residues" evidence="1">
    <location>
        <begin position="149"/>
        <end position="165"/>
    </location>
</feature>
<proteinExistence type="predicted"/>
<feature type="region of interest" description="Disordered" evidence="1">
    <location>
        <begin position="68"/>
        <end position="91"/>
    </location>
</feature>
<dbReference type="RefSeq" id="WP_204799068.1">
    <property type="nucleotide sequence ID" value="NZ_BMLW01000018.1"/>
</dbReference>
<dbReference type="Gene3D" id="2.60.40.1080">
    <property type="match status" value="1"/>
</dbReference>
<evidence type="ECO:0000256" key="1">
    <source>
        <dbReference type="SAM" id="MobiDB-lite"/>
    </source>
</evidence>
<accession>A0ABQ2P2G9</accession>
<evidence type="ECO:0000313" key="3">
    <source>
        <dbReference type="Proteomes" id="UP000641206"/>
    </source>
</evidence>
<name>A0ABQ2P2G9_9BACI</name>
<dbReference type="Proteomes" id="UP000641206">
    <property type="component" value="Unassembled WGS sequence"/>
</dbReference>
<sequence>MPFKIYKGDEVVTEGESPLEITGLSPNTDIAAGEYQAVRVEDDRESERVDIPAFKTLPIDVTGVSLSPKTSNAEAGAAGNRQLNATVSPSNATNKAVSYAISPDADGLAVSGAGNITWTESTPAGIYTTTVTTADGDYTDSHVLTLTEPEPEPEEPGDGDGEEGE</sequence>
<dbReference type="EMBL" id="BMLW01000018">
    <property type="protein sequence ID" value="GGP16239.1"/>
    <property type="molecule type" value="Genomic_DNA"/>
</dbReference>
<comment type="caution">
    <text evidence="2">The sequence shown here is derived from an EMBL/GenBank/DDBJ whole genome shotgun (WGS) entry which is preliminary data.</text>
</comment>
<evidence type="ECO:0000313" key="2">
    <source>
        <dbReference type="EMBL" id="GGP16239.1"/>
    </source>
</evidence>
<reference evidence="3" key="1">
    <citation type="journal article" date="2019" name="Int. J. Syst. Evol. Microbiol.">
        <title>The Global Catalogue of Microorganisms (GCM) 10K type strain sequencing project: providing services to taxonomists for standard genome sequencing and annotation.</title>
        <authorList>
            <consortium name="The Broad Institute Genomics Platform"/>
            <consortium name="The Broad Institute Genome Sequencing Center for Infectious Disease"/>
            <person name="Wu L."/>
            <person name="Ma J."/>
        </authorList>
    </citation>
    <scope>NUCLEOTIDE SEQUENCE [LARGE SCALE GENOMIC DNA]</scope>
    <source>
        <strain evidence="3">CGMCC 1.7693</strain>
    </source>
</reference>
<protein>
    <submittedName>
        <fullName evidence="2">Tail protein</fullName>
    </submittedName>
</protein>
<organism evidence="2 3">
    <name type="scientific">Oceanobacillus neutriphilus</name>
    <dbReference type="NCBI Taxonomy" id="531815"/>
    <lineage>
        <taxon>Bacteria</taxon>
        <taxon>Bacillati</taxon>
        <taxon>Bacillota</taxon>
        <taxon>Bacilli</taxon>
        <taxon>Bacillales</taxon>
        <taxon>Bacillaceae</taxon>
        <taxon>Oceanobacillus</taxon>
    </lineage>
</organism>
<feature type="region of interest" description="Disordered" evidence="1">
    <location>
        <begin position="129"/>
        <end position="165"/>
    </location>
</feature>
<keyword evidence="3" id="KW-1185">Reference proteome</keyword>
<feature type="compositionally biased region" description="Polar residues" evidence="1">
    <location>
        <begin position="81"/>
        <end position="91"/>
    </location>
</feature>